<dbReference type="AlphaFoldDB" id="A0A919XJP4"/>
<evidence type="ECO:0008006" key="3">
    <source>
        <dbReference type="Google" id="ProtNLM"/>
    </source>
</evidence>
<reference evidence="1" key="1">
    <citation type="submission" date="2021-03" db="EMBL/GenBank/DDBJ databases">
        <title>Antimicrobial resistance genes in bacteria isolated from Japanese honey, and their potential for conferring macrolide and lincosamide resistance in the American foulbrood pathogen Paenibacillus larvae.</title>
        <authorList>
            <person name="Okamoto M."/>
            <person name="Kumagai M."/>
            <person name="Kanamori H."/>
            <person name="Takamatsu D."/>
        </authorList>
    </citation>
    <scope>NUCLEOTIDE SEQUENCE</scope>
    <source>
        <strain evidence="1">J2TS6</strain>
    </source>
</reference>
<sequence>MDVLERAEFKRNTAHRIMADLNLPDLWKTVGDPILVGAVAYHLVVNPDIDMEIYCDEPNVESGFEVLKNLAIHPNVTKARFSNHLDGPDQGLYFQIRYKNDDGEVWKLDMWLLAHDHPGPCARDLVEPLKNALDDAKRKTILTFKEEAIKNGIKIPSIQIYEAVMDHNIQNFNELMRWHEKQPQGLTTWKPKSP</sequence>
<comment type="caution">
    <text evidence="1">The sequence shown here is derived from an EMBL/GenBank/DDBJ whole genome shotgun (WGS) entry which is preliminary data.</text>
</comment>
<protein>
    <recommendedName>
        <fullName evidence="3">Nucleotidyltransferase family protein</fullName>
    </recommendedName>
</protein>
<keyword evidence="2" id="KW-1185">Reference proteome</keyword>
<gene>
    <name evidence="1" type="ORF">J2TS6_28710</name>
</gene>
<evidence type="ECO:0000313" key="2">
    <source>
        <dbReference type="Proteomes" id="UP000679779"/>
    </source>
</evidence>
<name>A0A919XJP4_9BACL</name>
<organism evidence="1 2">
    <name type="scientific">Paenibacillus albilobatus</name>
    <dbReference type="NCBI Taxonomy" id="2716884"/>
    <lineage>
        <taxon>Bacteria</taxon>
        <taxon>Bacillati</taxon>
        <taxon>Bacillota</taxon>
        <taxon>Bacilli</taxon>
        <taxon>Bacillales</taxon>
        <taxon>Paenibacillaceae</taxon>
        <taxon>Paenibacillus</taxon>
    </lineage>
</organism>
<accession>A0A919XJP4</accession>
<evidence type="ECO:0000313" key="1">
    <source>
        <dbReference type="EMBL" id="GIO31730.1"/>
    </source>
</evidence>
<dbReference type="Proteomes" id="UP000679779">
    <property type="component" value="Unassembled WGS sequence"/>
</dbReference>
<dbReference type="RefSeq" id="WP_160042631.1">
    <property type="nucleotide sequence ID" value="NZ_BORQ01000003.1"/>
</dbReference>
<dbReference type="EMBL" id="BORQ01000003">
    <property type="protein sequence ID" value="GIO31730.1"/>
    <property type="molecule type" value="Genomic_DNA"/>
</dbReference>
<proteinExistence type="predicted"/>